<gene>
    <name evidence="1" type="ORF">MNBD_ALPHA01-207</name>
</gene>
<accession>A0A3B0R914</accession>
<organism evidence="1">
    <name type="scientific">hydrothermal vent metagenome</name>
    <dbReference type="NCBI Taxonomy" id="652676"/>
    <lineage>
        <taxon>unclassified sequences</taxon>
        <taxon>metagenomes</taxon>
        <taxon>ecological metagenomes</taxon>
    </lineage>
</organism>
<dbReference type="EMBL" id="UOEJ01000003">
    <property type="protein sequence ID" value="VAV89710.1"/>
    <property type="molecule type" value="Genomic_DNA"/>
</dbReference>
<sequence>MRHELCLNRLKWFSIIFLMFFTQLAHGQVEETGIDIFKAHDPNSEITINYKNLTSLLKATVVRARM</sequence>
<evidence type="ECO:0000313" key="1">
    <source>
        <dbReference type="EMBL" id="VAV89710.1"/>
    </source>
</evidence>
<reference evidence="1" key="1">
    <citation type="submission" date="2018-06" db="EMBL/GenBank/DDBJ databases">
        <authorList>
            <person name="Zhirakovskaya E."/>
        </authorList>
    </citation>
    <scope>NUCLEOTIDE SEQUENCE</scope>
</reference>
<name>A0A3B0R914_9ZZZZ</name>
<feature type="non-terminal residue" evidence="1">
    <location>
        <position position="66"/>
    </location>
</feature>
<dbReference type="AlphaFoldDB" id="A0A3B0R914"/>
<proteinExistence type="predicted"/>
<protein>
    <submittedName>
        <fullName evidence="1">Uncharacterized protein</fullName>
    </submittedName>
</protein>